<feature type="region of interest" description="Disordered" evidence="1">
    <location>
        <begin position="97"/>
        <end position="142"/>
    </location>
</feature>
<sequence length="434" mass="48170">MAASHRSIGLSAILTLFLIIFISKLRSAPPAPLLTPNRPSTINAGSAKASQEDLFPGAISADPTAPQAEVADLKNEPIRVFVPPAVVPPDDEVWKVHSGKENENEKVSLDPSTSDSYHKEAANHKETYKGSESKSSAGEGGTCNYDLNCPKVEKLTSSYSIGVEPKDKPLITYAYFETEFGRANLEFFIKHGLHDAADFIFILNGETDVDEAVIPKDKSNIKIVRRENKCFDLGAHAEVLGKEENGQALKDKYKYFILMNASIRGPFMPHWSRECWSDAYLSKVNDKVKLVGSTLNCQNNIDTAHVQSMIWATDAVGLSYLLQPEAIGMECFNTLQAAMNAEVRTTPYLRSAGFHVDVMMASYQLEKDYAYIDKHCHETGDQLWPNSYWGFNVHPFELIFMKSHRGIDDGMLAKMTEWAEGSGYSSYDVCKNSG</sequence>
<evidence type="ECO:0000313" key="3">
    <source>
        <dbReference type="EMBL" id="KAL3425473.1"/>
    </source>
</evidence>
<accession>A0ABR4PQ66</accession>
<reference evidence="3 4" key="1">
    <citation type="submission" date="2024-06" db="EMBL/GenBank/DDBJ databases">
        <title>Complete genome of Phlyctema vagabunda strain 19-DSS-EL-015.</title>
        <authorList>
            <person name="Fiorenzani C."/>
        </authorList>
    </citation>
    <scope>NUCLEOTIDE SEQUENCE [LARGE SCALE GENOMIC DNA]</scope>
    <source>
        <strain evidence="3 4">19-DSS-EL-015</strain>
    </source>
</reference>
<keyword evidence="2" id="KW-0732">Signal</keyword>
<proteinExistence type="predicted"/>
<name>A0ABR4PQ66_9HELO</name>
<feature type="compositionally biased region" description="Basic and acidic residues" evidence="1">
    <location>
        <begin position="116"/>
        <end position="132"/>
    </location>
</feature>
<feature type="signal peptide" evidence="2">
    <location>
        <begin position="1"/>
        <end position="27"/>
    </location>
</feature>
<evidence type="ECO:0000313" key="4">
    <source>
        <dbReference type="Proteomes" id="UP001629113"/>
    </source>
</evidence>
<protein>
    <submittedName>
        <fullName evidence="3">Uncharacterized protein</fullName>
    </submittedName>
</protein>
<keyword evidence="4" id="KW-1185">Reference proteome</keyword>
<comment type="caution">
    <text evidence="3">The sequence shown here is derived from an EMBL/GenBank/DDBJ whole genome shotgun (WGS) entry which is preliminary data.</text>
</comment>
<organism evidence="3 4">
    <name type="scientific">Phlyctema vagabunda</name>
    <dbReference type="NCBI Taxonomy" id="108571"/>
    <lineage>
        <taxon>Eukaryota</taxon>
        <taxon>Fungi</taxon>
        <taxon>Dikarya</taxon>
        <taxon>Ascomycota</taxon>
        <taxon>Pezizomycotina</taxon>
        <taxon>Leotiomycetes</taxon>
        <taxon>Helotiales</taxon>
        <taxon>Dermateaceae</taxon>
        <taxon>Phlyctema</taxon>
    </lineage>
</organism>
<feature type="chain" id="PRO_5046185688" evidence="2">
    <location>
        <begin position="28"/>
        <end position="434"/>
    </location>
</feature>
<evidence type="ECO:0000256" key="1">
    <source>
        <dbReference type="SAM" id="MobiDB-lite"/>
    </source>
</evidence>
<dbReference type="EMBL" id="JBFCZG010000002">
    <property type="protein sequence ID" value="KAL3425473.1"/>
    <property type="molecule type" value="Genomic_DNA"/>
</dbReference>
<gene>
    <name evidence="3" type="ORF">PVAG01_02264</name>
</gene>
<dbReference type="Proteomes" id="UP001629113">
    <property type="component" value="Unassembled WGS sequence"/>
</dbReference>
<evidence type="ECO:0000256" key="2">
    <source>
        <dbReference type="SAM" id="SignalP"/>
    </source>
</evidence>
<feature type="compositionally biased region" description="Basic and acidic residues" evidence="1">
    <location>
        <begin position="97"/>
        <end position="108"/>
    </location>
</feature>